<accession>A0AAV5HKC4</accession>
<evidence type="ECO:0000313" key="2">
    <source>
        <dbReference type="Proteomes" id="UP001054252"/>
    </source>
</evidence>
<evidence type="ECO:0000313" key="1">
    <source>
        <dbReference type="EMBL" id="GKU86203.1"/>
    </source>
</evidence>
<dbReference type="Proteomes" id="UP001054252">
    <property type="component" value="Unassembled WGS sequence"/>
</dbReference>
<dbReference type="AlphaFoldDB" id="A0AAV5HKC4"/>
<name>A0AAV5HKC4_9ROSI</name>
<proteinExistence type="predicted"/>
<keyword evidence="2" id="KW-1185">Reference proteome</keyword>
<dbReference type="EMBL" id="BPVZ01000001">
    <property type="protein sequence ID" value="GKU86203.1"/>
    <property type="molecule type" value="Genomic_DNA"/>
</dbReference>
<sequence>MKRKGMNCSKLTALHIYVETIPQQSYAQPAAASTLTPAQQPASVPQPYYGNYY</sequence>
<gene>
    <name evidence="1" type="ORF">SLEP1_g758</name>
</gene>
<comment type="caution">
    <text evidence="1">The sequence shown here is derived from an EMBL/GenBank/DDBJ whole genome shotgun (WGS) entry which is preliminary data.</text>
</comment>
<organism evidence="1 2">
    <name type="scientific">Rubroshorea leprosula</name>
    <dbReference type="NCBI Taxonomy" id="152421"/>
    <lineage>
        <taxon>Eukaryota</taxon>
        <taxon>Viridiplantae</taxon>
        <taxon>Streptophyta</taxon>
        <taxon>Embryophyta</taxon>
        <taxon>Tracheophyta</taxon>
        <taxon>Spermatophyta</taxon>
        <taxon>Magnoliopsida</taxon>
        <taxon>eudicotyledons</taxon>
        <taxon>Gunneridae</taxon>
        <taxon>Pentapetalae</taxon>
        <taxon>rosids</taxon>
        <taxon>malvids</taxon>
        <taxon>Malvales</taxon>
        <taxon>Dipterocarpaceae</taxon>
        <taxon>Rubroshorea</taxon>
    </lineage>
</organism>
<reference evidence="1 2" key="1">
    <citation type="journal article" date="2021" name="Commun. Biol.">
        <title>The genome of Shorea leprosula (Dipterocarpaceae) highlights the ecological relevance of drought in aseasonal tropical rainforests.</title>
        <authorList>
            <person name="Ng K.K.S."/>
            <person name="Kobayashi M.J."/>
            <person name="Fawcett J.A."/>
            <person name="Hatakeyama M."/>
            <person name="Paape T."/>
            <person name="Ng C.H."/>
            <person name="Ang C.C."/>
            <person name="Tnah L.H."/>
            <person name="Lee C.T."/>
            <person name="Nishiyama T."/>
            <person name="Sese J."/>
            <person name="O'Brien M.J."/>
            <person name="Copetti D."/>
            <person name="Mohd Noor M.I."/>
            <person name="Ong R.C."/>
            <person name="Putra M."/>
            <person name="Sireger I.Z."/>
            <person name="Indrioko S."/>
            <person name="Kosugi Y."/>
            <person name="Izuno A."/>
            <person name="Isagi Y."/>
            <person name="Lee S.L."/>
            <person name="Shimizu K.K."/>
        </authorList>
    </citation>
    <scope>NUCLEOTIDE SEQUENCE [LARGE SCALE GENOMIC DNA]</scope>
    <source>
        <strain evidence="1">214</strain>
    </source>
</reference>
<protein>
    <submittedName>
        <fullName evidence="1">Uncharacterized protein</fullName>
    </submittedName>
</protein>